<dbReference type="InterPro" id="IPR002898">
    <property type="entry name" value="MotA_ExbB_proton_chnl"/>
</dbReference>
<feature type="transmembrane region" description="Helical" evidence="7">
    <location>
        <begin position="137"/>
        <end position="161"/>
    </location>
</feature>
<evidence type="ECO:0000256" key="6">
    <source>
        <dbReference type="RuleBase" id="RU004057"/>
    </source>
</evidence>
<dbReference type="GO" id="GO:0006935">
    <property type="term" value="P:chemotaxis"/>
    <property type="evidence" value="ECO:0007669"/>
    <property type="project" value="InterPro"/>
</dbReference>
<keyword evidence="2" id="KW-1003">Cell membrane</keyword>
<accession>A0A5C8Z5G8</accession>
<evidence type="ECO:0000313" key="10">
    <source>
        <dbReference type="Proteomes" id="UP000321764"/>
    </source>
</evidence>
<keyword evidence="6" id="KW-0813">Transport</keyword>
<evidence type="ECO:0000256" key="5">
    <source>
        <dbReference type="ARBA" id="ARBA00023136"/>
    </source>
</evidence>
<dbReference type="AlphaFoldDB" id="A0A5C8Z5G8"/>
<comment type="subcellular location">
    <subcellularLocation>
        <location evidence="1">Cell membrane</location>
        <topology evidence="1">Multi-pass membrane protein</topology>
    </subcellularLocation>
    <subcellularLocation>
        <location evidence="6">Membrane</location>
        <topology evidence="6">Multi-pass membrane protein</topology>
    </subcellularLocation>
</comment>
<evidence type="ECO:0000256" key="7">
    <source>
        <dbReference type="SAM" id="Phobius"/>
    </source>
</evidence>
<dbReference type="OrthoDB" id="9806929at2"/>
<evidence type="ECO:0000256" key="1">
    <source>
        <dbReference type="ARBA" id="ARBA00004651"/>
    </source>
</evidence>
<dbReference type="Proteomes" id="UP000321764">
    <property type="component" value="Unassembled WGS sequence"/>
</dbReference>
<feature type="domain" description="MotA/TolQ/ExbB proton channel" evidence="8">
    <location>
        <begin position="99"/>
        <end position="162"/>
    </location>
</feature>
<dbReference type="GO" id="GO:0005886">
    <property type="term" value="C:plasma membrane"/>
    <property type="evidence" value="ECO:0007669"/>
    <property type="project" value="UniProtKB-SubCell"/>
</dbReference>
<dbReference type="PANTHER" id="PTHR30433:SF3">
    <property type="entry name" value="MOTILITY PROTEIN A"/>
    <property type="match status" value="1"/>
</dbReference>
<keyword evidence="5 7" id="KW-0472">Membrane</keyword>
<evidence type="ECO:0000259" key="8">
    <source>
        <dbReference type="Pfam" id="PF01618"/>
    </source>
</evidence>
<gene>
    <name evidence="9" type="ORF">FME95_01170</name>
</gene>
<dbReference type="GO" id="GO:0071978">
    <property type="term" value="P:bacterial-type flagellum-dependent swarming motility"/>
    <property type="evidence" value="ECO:0007669"/>
    <property type="project" value="InterPro"/>
</dbReference>
<reference evidence="9 10" key="1">
    <citation type="submission" date="2019-07" db="EMBL/GenBank/DDBJ databases">
        <title>Reinekea sp. strain SSH23 genome sequencing and assembly.</title>
        <authorList>
            <person name="Kim I."/>
        </authorList>
    </citation>
    <scope>NUCLEOTIDE SEQUENCE [LARGE SCALE GENOMIC DNA]</scope>
    <source>
        <strain evidence="9 10">SSH23</strain>
    </source>
</reference>
<dbReference type="PANTHER" id="PTHR30433">
    <property type="entry name" value="CHEMOTAXIS PROTEIN MOTA"/>
    <property type="match status" value="1"/>
</dbReference>
<dbReference type="InterPro" id="IPR047055">
    <property type="entry name" value="MotA-like"/>
</dbReference>
<name>A0A5C8Z5G8_9GAMM</name>
<keyword evidence="3 7" id="KW-0812">Transmembrane</keyword>
<dbReference type="RefSeq" id="WP_147712385.1">
    <property type="nucleotide sequence ID" value="NZ_VKAD01000001.1"/>
</dbReference>
<evidence type="ECO:0000256" key="2">
    <source>
        <dbReference type="ARBA" id="ARBA00022475"/>
    </source>
</evidence>
<comment type="similarity">
    <text evidence="6">Belongs to the exbB/tolQ family.</text>
</comment>
<keyword evidence="6" id="KW-0653">Protein transport</keyword>
<dbReference type="Pfam" id="PF01618">
    <property type="entry name" value="MotA_ExbB"/>
    <property type="match status" value="1"/>
</dbReference>
<comment type="caution">
    <text evidence="9">The sequence shown here is derived from an EMBL/GenBank/DDBJ whole genome shotgun (WGS) entry which is preliminary data.</text>
</comment>
<sequence>MIAIFGLLLAWLALYGSLMLEGHSLAVLSDSNAALFVLGGCVASGLIHFRLTTWQLVWRLFPAIFWFQDRNQKVVAQQLVEWAQQVRRDGYVSLDAQSSQQTDEFLRFGLQLVADGVQPHSLKQSLNARIQSREAQWLLVASFFDALAYYAICIGVLGSLIDGAFYLDTSLSQGWQSLHSLITVFTPVIYGIALSTVFLKPVAGKFRSESLIHRQFESMVLDGFVAIAEGESPIVMQRRLDEY</sequence>
<dbReference type="EMBL" id="VKAD01000001">
    <property type="protein sequence ID" value="TXR53212.1"/>
    <property type="molecule type" value="Genomic_DNA"/>
</dbReference>
<keyword evidence="10" id="KW-1185">Reference proteome</keyword>
<organism evidence="9 10">
    <name type="scientific">Reinekea thalattae</name>
    <dbReference type="NCBI Taxonomy" id="2593301"/>
    <lineage>
        <taxon>Bacteria</taxon>
        <taxon>Pseudomonadati</taxon>
        <taxon>Pseudomonadota</taxon>
        <taxon>Gammaproteobacteria</taxon>
        <taxon>Oceanospirillales</taxon>
        <taxon>Saccharospirillaceae</taxon>
        <taxon>Reinekea</taxon>
    </lineage>
</organism>
<proteinExistence type="inferred from homology"/>
<protein>
    <recommendedName>
        <fullName evidence="8">MotA/TolQ/ExbB proton channel domain-containing protein</fullName>
    </recommendedName>
</protein>
<dbReference type="GO" id="GO:0015031">
    <property type="term" value="P:protein transport"/>
    <property type="evidence" value="ECO:0007669"/>
    <property type="project" value="UniProtKB-KW"/>
</dbReference>
<evidence type="ECO:0000256" key="4">
    <source>
        <dbReference type="ARBA" id="ARBA00022989"/>
    </source>
</evidence>
<feature type="transmembrane region" description="Helical" evidence="7">
    <location>
        <begin position="181"/>
        <end position="199"/>
    </location>
</feature>
<evidence type="ECO:0000256" key="3">
    <source>
        <dbReference type="ARBA" id="ARBA00022692"/>
    </source>
</evidence>
<feature type="transmembrane region" description="Helical" evidence="7">
    <location>
        <begin position="32"/>
        <end position="51"/>
    </location>
</feature>
<keyword evidence="4 7" id="KW-1133">Transmembrane helix</keyword>
<evidence type="ECO:0000313" key="9">
    <source>
        <dbReference type="EMBL" id="TXR53212.1"/>
    </source>
</evidence>